<proteinExistence type="predicted"/>
<gene>
    <name evidence="1" type="ORF">RJT34_03626</name>
</gene>
<keyword evidence="2" id="KW-1185">Reference proteome</keyword>
<dbReference type="AlphaFoldDB" id="A0AAN9Q594"/>
<protein>
    <submittedName>
        <fullName evidence="1">Uncharacterized protein</fullName>
    </submittedName>
</protein>
<dbReference type="Proteomes" id="UP001359559">
    <property type="component" value="Unassembled WGS sequence"/>
</dbReference>
<name>A0AAN9Q594_CLITE</name>
<comment type="caution">
    <text evidence="1">The sequence shown here is derived from an EMBL/GenBank/DDBJ whole genome shotgun (WGS) entry which is preliminary data.</text>
</comment>
<evidence type="ECO:0000313" key="1">
    <source>
        <dbReference type="EMBL" id="KAK7318918.1"/>
    </source>
</evidence>
<organism evidence="1 2">
    <name type="scientific">Clitoria ternatea</name>
    <name type="common">Butterfly pea</name>
    <dbReference type="NCBI Taxonomy" id="43366"/>
    <lineage>
        <taxon>Eukaryota</taxon>
        <taxon>Viridiplantae</taxon>
        <taxon>Streptophyta</taxon>
        <taxon>Embryophyta</taxon>
        <taxon>Tracheophyta</taxon>
        <taxon>Spermatophyta</taxon>
        <taxon>Magnoliopsida</taxon>
        <taxon>eudicotyledons</taxon>
        <taxon>Gunneridae</taxon>
        <taxon>Pentapetalae</taxon>
        <taxon>rosids</taxon>
        <taxon>fabids</taxon>
        <taxon>Fabales</taxon>
        <taxon>Fabaceae</taxon>
        <taxon>Papilionoideae</taxon>
        <taxon>50 kb inversion clade</taxon>
        <taxon>NPAAA clade</taxon>
        <taxon>indigoferoid/millettioid clade</taxon>
        <taxon>Phaseoleae</taxon>
        <taxon>Clitoria</taxon>
    </lineage>
</organism>
<reference evidence="1 2" key="1">
    <citation type="submission" date="2024-01" db="EMBL/GenBank/DDBJ databases">
        <title>The genomes of 5 underutilized Papilionoideae crops provide insights into root nodulation and disease resistance.</title>
        <authorList>
            <person name="Yuan L."/>
        </authorList>
    </citation>
    <scope>NUCLEOTIDE SEQUENCE [LARGE SCALE GENOMIC DNA]</scope>
    <source>
        <strain evidence="1">LY-2023</strain>
        <tissue evidence="1">Leaf</tissue>
    </source>
</reference>
<dbReference type="EMBL" id="JAYKXN010000001">
    <property type="protein sequence ID" value="KAK7318918.1"/>
    <property type="molecule type" value="Genomic_DNA"/>
</dbReference>
<sequence length="84" mass="9767">MYFSPWISSCLFGLILMKVKIKLFQVYFLRVGKSSPFSFCRFSFLSVSHDMTIIVKKTNSNLLMLAQQAAGSFFLYKLFWCVSQ</sequence>
<evidence type="ECO:0000313" key="2">
    <source>
        <dbReference type="Proteomes" id="UP001359559"/>
    </source>
</evidence>
<accession>A0AAN9Q594</accession>